<dbReference type="RefSeq" id="WP_085753515.1">
    <property type="nucleotide sequence ID" value="NZ_BSPR01000017.1"/>
</dbReference>
<proteinExistence type="predicted"/>
<gene>
    <name evidence="1" type="ORF">A4W93_26665</name>
</gene>
<organism evidence="1 2">
    <name type="scientific">Piscinibacter gummiphilus</name>
    <dbReference type="NCBI Taxonomy" id="946333"/>
    <lineage>
        <taxon>Bacteria</taxon>
        <taxon>Pseudomonadati</taxon>
        <taxon>Pseudomonadota</taxon>
        <taxon>Betaproteobacteria</taxon>
        <taxon>Burkholderiales</taxon>
        <taxon>Sphaerotilaceae</taxon>
        <taxon>Piscinibacter</taxon>
    </lineage>
</organism>
<dbReference type="EMBL" id="CP015118">
    <property type="protein sequence ID" value="ARN23198.1"/>
    <property type="molecule type" value="Genomic_DNA"/>
</dbReference>
<keyword evidence="2" id="KW-1185">Reference proteome</keyword>
<dbReference type="AlphaFoldDB" id="A0A1W6LG62"/>
<dbReference type="KEGG" id="rgu:A4W93_26665"/>
<accession>A0A1W6LG62</accession>
<dbReference type="OrthoDB" id="8911895at2"/>
<name>A0A1W6LG62_9BURK</name>
<evidence type="ECO:0000313" key="1">
    <source>
        <dbReference type="EMBL" id="ARN23198.1"/>
    </source>
</evidence>
<evidence type="ECO:0000313" key="2">
    <source>
        <dbReference type="Proteomes" id="UP000193427"/>
    </source>
</evidence>
<reference evidence="1 2" key="1">
    <citation type="submission" date="2016-04" db="EMBL/GenBank/DDBJ databases">
        <title>Complete genome sequence of natural rubber-degrading, novel Gram-negative bacterium, Rhizobacter gummiphilus strain NS21.</title>
        <authorList>
            <person name="Tabata M."/>
            <person name="Kasai D."/>
            <person name="Fukuda M."/>
        </authorList>
    </citation>
    <scope>NUCLEOTIDE SEQUENCE [LARGE SCALE GENOMIC DNA]</scope>
    <source>
        <strain evidence="1 2">NS21</strain>
    </source>
</reference>
<sequence length="119" mass="13143">MEQLPGEGAQEPAVPHEAGAPTPALRVREAFVHWAACALAWGLLVLVAVRGQWHAVDLSVAGYLLTGVYLNRRVLRRLIVWHPQLDTVQNVSSGKLSALLFWPVVYPVLMFKLVVVKVL</sequence>
<protein>
    <submittedName>
        <fullName evidence="1">Uncharacterized protein</fullName>
    </submittedName>
</protein>
<dbReference type="STRING" id="946333.A4W93_26665"/>
<dbReference type="Proteomes" id="UP000193427">
    <property type="component" value="Chromosome"/>
</dbReference>